<dbReference type="Proteomes" id="UP000076643">
    <property type="component" value="Unassembled WGS sequence"/>
</dbReference>
<feature type="domain" description="Amidohydrolase-related" evidence="2">
    <location>
        <begin position="134"/>
        <end position="277"/>
    </location>
</feature>
<proteinExistence type="inferred from homology"/>
<dbReference type="AlphaFoldDB" id="A0A166XJS8"/>
<comment type="caution">
    <text evidence="3">The sequence shown here is derived from an EMBL/GenBank/DDBJ whole genome shotgun (WGS) entry which is preliminary data.</text>
</comment>
<name>A0A166XJS8_9GAMM</name>
<evidence type="ECO:0000313" key="4">
    <source>
        <dbReference type="Proteomes" id="UP000076643"/>
    </source>
</evidence>
<dbReference type="InterPro" id="IPR052350">
    <property type="entry name" value="Metallo-dep_Lactonases"/>
</dbReference>
<dbReference type="RefSeq" id="WP_063358688.1">
    <property type="nucleotide sequence ID" value="NZ_AQHB01000030.1"/>
</dbReference>
<evidence type="ECO:0000313" key="3">
    <source>
        <dbReference type="EMBL" id="KZN40455.1"/>
    </source>
</evidence>
<dbReference type="PATRIC" id="fig|1365250.3.peg.1590"/>
<dbReference type="PANTHER" id="PTHR43569:SF2">
    <property type="entry name" value="AMIDOHYDROLASE-RELATED DOMAIN-CONTAINING PROTEIN"/>
    <property type="match status" value="1"/>
</dbReference>
<evidence type="ECO:0000256" key="1">
    <source>
        <dbReference type="ARBA" id="ARBA00038310"/>
    </source>
</evidence>
<comment type="similarity">
    <text evidence="1">Belongs to the metallo-dependent hydrolases superfamily.</text>
</comment>
<protein>
    <recommendedName>
        <fullName evidence="2">Amidohydrolase-related domain-containing protein</fullName>
    </recommendedName>
</protein>
<gene>
    <name evidence="3" type="ORF">N475_11800</name>
</gene>
<dbReference type="InterPro" id="IPR032466">
    <property type="entry name" value="Metal_Hydrolase"/>
</dbReference>
<accession>A0A166XJS8</accession>
<organism evidence="3 4">
    <name type="scientific">Pseudoalteromonas luteoviolacea DSM 6061</name>
    <dbReference type="NCBI Taxonomy" id="1365250"/>
    <lineage>
        <taxon>Bacteria</taxon>
        <taxon>Pseudomonadati</taxon>
        <taxon>Pseudomonadota</taxon>
        <taxon>Gammaproteobacteria</taxon>
        <taxon>Alteromonadales</taxon>
        <taxon>Pseudoalteromonadaceae</taxon>
        <taxon>Pseudoalteromonas</taxon>
    </lineage>
</organism>
<dbReference type="Pfam" id="PF04909">
    <property type="entry name" value="Amidohydro_2"/>
    <property type="match status" value="1"/>
</dbReference>
<reference evidence="3 4" key="1">
    <citation type="submission" date="2013-07" db="EMBL/GenBank/DDBJ databases">
        <title>Comparative Genomic and Metabolomic Analysis of Twelve Strains of Pseudoalteromonas luteoviolacea.</title>
        <authorList>
            <person name="Vynne N.G."/>
            <person name="Mansson M."/>
            <person name="Gram L."/>
        </authorList>
    </citation>
    <scope>NUCLEOTIDE SEQUENCE [LARGE SCALE GENOMIC DNA]</scope>
    <source>
        <strain evidence="3 4">DSM 6061</strain>
    </source>
</reference>
<dbReference type="GO" id="GO:0016787">
    <property type="term" value="F:hydrolase activity"/>
    <property type="evidence" value="ECO:0007669"/>
    <property type="project" value="InterPro"/>
</dbReference>
<sequence length="279" mass="32385">MNIIDPHLHFFDLLKGQYSWLKENPPNWPNIEKIRQNHLPEHLFDDPEIKLHGCIHVEAGFDNERPIRELNWLNEVLSNLSYKAVAYTSIDASHIDFRSKLDDLSHPSLIAIRDITEGSDAKRLLAESVIDNIQLLTQRGVHFEAQFEFTHHDVVDRLVHIYRALPNATLVINHAGFMEADQPWQYAVKSLAELDNCMIKFSGHELLKAPMCLKEQLRVLLDAFGEDRVMLASNHPVCLIERSFVQQWRYYYDLVMHVAPNAWQKLSKGNAERVYKLEG</sequence>
<dbReference type="SUPFAM" id="SSF51556">
    <property type="entry name" value="Metallo-dependent hydrolases"/>
    <property type="match status" value="1"/>
</dbReference>
<dbReference type="Gene3D" id="3.20.20.140">
    <property type="entry name" value="Metal-dependent hydrolases"/>
    <property type="match status" value="1"/>
</dbReference>
<dbReference type="PANTHER" id="PTHR43569">
    <property type="entry name" value="AMIDOHYDROLASE"/>
    <property type="match status" value="1"/>
</dbReference>
<keyword evidence="4" id="KW-1185">Reference proteome</keyword>
<dbReference type="EMBL" id="AUYB01000095">
    <property type="protein sequence ID" value="KZN40455.1"/>
    <property type="molecule type" value="Genomic_DNA"/>
</dbReference>
<evidence type="ECO:0000259" key="2">
    <source>
        <dbReference type="Pfam" id="PF04909"/>
    </source>
</evidence>
<dbReference type="InterPro" id="IPR006680">
    <property type="entry name" value="Amidohydro-rel"/>
</dbReference>